<dbReference type="AlphaFoldDB" id="A0ABD6DMI3"/>
<comment type="caution">
    <text evidence="2">The sequence shown here is derived from an EMBL/GenBank/DDBJ whole genome shotgun (WGS) entry which is preliminary data.</text>
</comment>
<protein>
    <submittedName>
        <fullName evidence="2">GNAT family N-acetyltransferase</fullName>
        <ecNumber evidence="2">2.3.1.-</ecNumber>
    </submittedName>
</protein>
<dbReference type="EC" id="2.3.1.-" evidence="2"/>
<name>A0ABD6DMI3_9EURY</name>
<feature type="domain" description="N-acetyltransferase" evidence="1">
    <location>
        <begin position="117"/>
        <end position="241"/>
    </location>
</feature>
<dbReference type="RefSeq" id="WP_256398456.1">
    <property type="nucleotide sequence ID" value="NZ_JANHJR010000001.1"/>
</dbReference>
<accession>A0ABD6DMI3</accession>
<keyword evidence="2" id="KW-0808">Transferase</keyword>
<dbReference type="CDD" id="cd04301">
    <property type="entry name" value="NAT_SF"/>
    <property type="match status" value="1"/>
</dbReference>
<dbReference type="InterPro" id="IPR000182">
    <property type="entry name" value="GNAT_dom"/>
</dbReference>
<dbReference type="Gene3D" id="3.40.630.30">
    <property type="match status" value="1"/>
</dbReference>
<dbReference type="PROSITE" id="PS51186">
    <property type="entry name" value="GNAT"/>
    <property type="match status" value="1"/>
</dbReference>
<dbReference type="EMBL" id="JBHUDO010000002">
    <property type="protein sequence ID" value="MFD1646021.1"/>
    <property type="molecule type" value="Genomic_DNA"/>
</dbReference>
<dbReference type="Pfam" id="PF00583">
    <property type="entry name" value="Acetyltransf_1"/>
    <property type="match status" value="1"/>
</dbReference>
<proteinExistence type="predicted"/>
<gene>
    <name evidence="2" type="ORF">ACFSBL_10035</name>
</gene>
<sequence>MPIQSQLFRGRSGKQSKRLTVFECPACGSQYSEIIGNNCRECDEYLDLDRCQTTTSVEAAVCTNCSDEVPYIRENIINSQWNIPGYICSDCDNILEIDFQSKSYQPIDFLQNSLNGIQVVSVDNERLEMIGRIFSLQTKVDNIGFWSYKPEEHRMWIASKDGVYCGFVVLNKDNVLIQIWVDEGMRRQGIASKLLEYISGNILPSNGKLHINQPLDDGWDFFRSLADQNDQIFGRDVMMHA</sequence>
<evidence type="ECO:0000313" key="3">
    <source>
        <dbReference type="Proteomes" id="UP001597034"/>
    </source>
</evidence>
<dbReference type="SUPFAM" id="SSF55729">
    <property type="entry name" value="Acyl-CoA N-acyltransferases (Nat)"/>
    <property type="match status" value="1"/>
</dbReference>
<keyword evidence="2" id="KW-0012">Acyltransferase</keyword>
<reference evidence="2 3" key="1">
    <citation type="journal article" date="2019" name="Int. J. Syst. Evol. Microbiol.">
        <title>The Global Catalogue of Microorganisms (GCM) 10K type strain sequencing project: providing services to taxonomists for standard genome sequencing and annotation.</title>
        <authorList>
            <consortium name="The Broad Institute Genomics Platform"/>
            <consortium name="The Broad Institute Genome Sequencing Center for Infectious Disease"/>
            <person name="Wu L."/>
            <person name="Ma J."/>
        </authorList>
    </citation>
    <scope>NUCLEOTIDE SEQUENCE [LARGE SCALE GENOMIC DNA]</scope>
    <source>
        <strain evidence="2 3">CGMCC 1.10390</strain>
    </source>
</reference>
<evidence type="ECO:0000259" key="1">
    <source>
        <dbReference type="PROSITE" id="PS51186"/>
    </source>
</evidence>
<dbReference type="InterPro" id="IPR016181">
    <property type="entry name" value="Acyl_CoA_acyltransferase"/>
</dbReference>
<dbReference type="Proteomes" id="UP001597034">
    <property type="component" value="Unassembled WGS sequence"/>
</dbReference>
<keyword evidence="3" id="KW-1185">Reference proteome</keyword>
<organism evidence="2 3">
    <name type="scientific">Haloarchaeobius litoreus</name>
    <dbReference type="NCBI Taxonomy" id="755306"/>
    <lineage>
        <taxon>Archaea</taxon>
        <taxon>Methanobacteriati</taxon>
        <taxon>Methanobacteriota</taxon>
        <taxon>Stenosarchaea group</taxon>
        <taxon>Halobacteria</taxon>
        <taxon>Halobacteriales</taxon>
        <taxon>Halorubellaceae</taxon>
        <taxon>Haloarchaeobius</taxon>
    </lineage>
</organism>
<evidence type="ECO:0000313" key="2">
    <source>
        <dbReference type="EMBL" id="MFD1646021.1"/>
    </source>
</evidence>
<dbReference type="GO" id="GO:0016746">
    <property type="term" value="F:acyltransferase activity"/>
    <property type="evidence" value="ECO:0007669"/>
    <property type="project" value="UniProtKB-KW"/>
</dbReference>